<organism evidence="2 3">
    <name type="scientific">Brachyspira hampsonii</name>
    <dbReference type="NCBI Taxonomy" id="1287055"/>
    <lineage>
        <taxon>Bacteria</taxon>
        <taxon>Pseudomonadati</taxon>
        <taxon>Spirochaetota</taxon>
        <taxon>Spirochaetia</taxon>
        <taxon>Brachyspirales</taxon>
        <taxon>Brachyspiraceae</taxon>
        <taxon>Brachyspira</taxon>
    </lineage>
</organism>
<evidence type="ECO:0000256" key="1">
    <source>
        <dbReference type="SAM" id="SignalP"/>
    </source>
</evidence>
<protein>
    <submittedName>
        <fullName evidence="2">Uncharacterized protein</fullName>
    </submittedName>
</protein>
<keyword evidence="1" id="KW-0732">Signal</keyword>
<dbReference type="SUPFAM" id="SSF101238">
    <property type="entry name" value="XPC-binding domain"/>
    <property type="match status" value="1"/>
</dbReference>
<dbReference type="KEGG" id="bhp:BHAMNSH16_10675"/>
<dbReference type="GO" id="GO:0006289">
    <property type="term" value="P:nucleotide-excision repair"/>
    <property type="evidence" value="ECO:0007669"/>
    <property type="project" value="InterPro"/>
</dbReference>
<evidence type="ECO:0000313" key="3">
    <source>
        <dbReference type="Proteomes" id="UP000264880"/>
    </source>
</evidence>
<dbReference type="InterPro" id="IPR036353">
    <property type="entry name" value="XPC-bd_sf"/>
</dbReference>
<dbReference type="EMBL" id="CP019914">
    <property type="protein sequence ID" value="ASJ22072.1"/>
    <property type="molecule type" value="Genomic_DNA"/>
</dbReference>
<accession>A0AAC9TVL4</accession>
<evidence type="ECO:0000313" key="2">
    <source>
        <dbReference type="EMBL" id="ASJ22072.1"/>
    </source>
</evidence>
<dbReference type="AlphaFoldDB" id="A0AAC9TVL4"/>
<dbReference type="GO" id="GO:0043161">
    <property type="term" value="P:proteasome-mediated ubiquitin-dependent protein catabolic process"/>
    <property type="evidence" value="ECO:0007669"/>
    <property type="project" value="InterPro"/>
</dbReference>
<proteinExistence type="predicted"/>
<sequence length="171" mass="20344">MKKFIIFLFLFVLLFSLFCYAQTSYDTPNEKEYYSGKDLEDIVRALEDIIKYEEAIRAYFLENNAQLFASKDDALFNNLKNNPELFTVLENNPELFNFIDKNPQLFVNILSDEQKLQEFIFSPFTFWKDHEWGYGDGRASININNESLFNSSSQKEENYTVQLWKEWGIMK</sequence>
<name>A0AAC9TVL4_9SPIR</name>
<dbReference type="GO" id="GO:0003684">
    <property type="term" value="F:damaged DNA binding"/>
    <property type="evidence" value="ECO:0007669"/>
    <property type="project" value="InterPro"/>
</dbReference>
<keyword evidence="3" id="KW-1185">Reference proteome</keyword>
<reference evidence="2 3" key="1">
    <citation type="submission" date="2017-02" db="EMBL/GenBank/DDBJ databases">
        <title>Complete genome sequence of Brachyspira hampsonii genomovar I strain NSH-16 (ATCC BAA-2463).</title>
        <authorList>
            <person name="Mirajkar N.S."/>
            <person name="Gebhart C.J."/>
        </authorList>
    </citation>
    <scope>NUCLEOTIDE SEQUENCE [LARGE SCALE GENOMIC DNA]</scope>
    <source>
        <strain evidence="2 3">NSH-16</strain>
    </source>
</reference>
<dbReference type="Proteomes" id="UP000264880">
    <property type="component" value="Chromosome"/>
</dbReference>
<gene>
    <name evidence="2" type="ORF">BHAMNSH16_10675</name>
</gene>
<feature type="chain" id="PRO_5042249166" evidence="1">
    <location>
        <begin position="22"/>
        <end position="171"/>
    </location>
</feature>
<feature type="signal peptide" evidence="1">
    <location>
        <begin position="1"/>
        <end position="21"/>
    </location>
</feature>
<dbReference type="RefSeq" id="WP_088859750.1">
    <property type="nucleotide sequence ID" value="NZ_CP019914.1"/>
</dbReference>